<evidence type="ECO:0000313" key="1">
    <source>
        <dbReference type="EMBL" id="KZT40325.1"/>
    </source>
</evidence>
<accession>A0A166F6A2</accession>
<reference evidence="1 2" key="1">
    <citation type="journal article" date="2016" name="Mol. Biol. Evol.">
        <title>Comparative Genomics of Early-Diverging Mushroom-Forming Fungi Provides Insights into the Origins of Lignocellulose Decay Capabilities.</title>
        <authorList>
            <person name="Nagy L.G."/>
            <person name="Riley R."/>
            <person name="Tritt A."/>
            <person name="Adam C."/>
            <person name="Daum C."/>
            <person name="Floudas D."/>
            <person name="Sun H."/>
            <person name="Yadav J.S."/>
            <person name="Pangilinan J."/>
            <person name="Larsson K.H."/>
            <person name="Matsuura K."/>
            <person name="Barry K."/>
            <person name="Labutti K."/>
            <person name="Kuo R."/>
            <person name="Ohm R.A."/>
            <person name="Bhattacharya S.S."/>
            <person name="Shirouzu T."/>
            <person name="Yoshinaga Y."/>
            <person name="Martin F.M."/>
            <person name="Grigoriev I.V."/>
            <person name="Hibbett D.S."/>
        </authorList>
    </citation>
    <scope>NUCLEOTIDE SEQUENCE [LARGE SCALE GENOMIC DNA]</scope>
    <source>
        <strain evidence="1 2">HHB10207 ss-3</strain>
    </source>
</reference>
<dbReference type="EMBL" id="KV428034">
    <property type="protein sequence ID" value="KZT40325.1"/>
    <property type="molecule type" value="Genomic_DNA"/>
</dbReference>
<keyword evidence="2" id="KW-1185">Reference proteome</keyword>
<dbReference type="AlphaFoldDB" id="A0A166F6A2"/>
<proteinExistence type="predicted"/>
<dbReference type="OrthoDB" id="3257409at2759"/>
<name>A0A166F6A2_9AGAM</name>
<feature type="non-terminal residue" evidence="1">
    <location>
        <position position="190"/>
    </location>
</feature>
<evidence type="ECO:0000313" key="2">
    <source>
        <dbReference type="Proteomes" id="UP000076798"/>
    </source>
</evidence>
<dbReference type="Proteomes" id="UP000076798">
    <property type="component" value="Unassembled WGS sequence"/>
</dbReference>
<sequence>MEDDSEEWLHVRTFAFNVMTGIGQRTFLKFNRFFKERSRRLPSIKIVRTQMAALSGIRIKFYDCCPNSCMAYTGLHSELTECRHCSSPRYSPSGKPLARFQYISLTSILRALYANRKSAQAMRYRSQHHHSSEPGHITDVYDSEIYRGLCDTYIKVGHRTLADKYFSDPREVLLAIGTDGFNFFKRRAYT</sequence>
<protein>
    <submittedName>
        <fullName evidence="1">Uncharacterized protein</fullName>
    </submittedName>
</protein>
<gene>
    <name evidence="1" type="ORF">SISSUDRAFT_983515</name>
</gene>
<organism evidence="1 2">
    <name type="scientific">Sistotremastrum suecicum HHB10207 ss-3</name>
    <dbReference type="NCBI Taxonomy" id="1314776"/>
    <lineage>
        <taxon>Eukaryota</taxon>
        <taxon>Fungi</taxon>
        <taxon>Dikarya</taxon>
        <taxon>Basidiomycota</taxon>
        <taxon>Agaricomycotina</taxon>
        <taxon>Agaricomycetes</taxon>
        <taxon>Sistotremastrales</taxon>
        <taxon>Sistotremastraceae</taxon>
        <taxon>Sistotremastrum</taxon>
    </lineage>
</organism>